<dbReference type="InterPro" id="IPR050204">
    <property type="entry name" value="AraC_XylS_family_regulators"/>
</dbReference>
<name>A0A6I3KZH6_9NOCA</name>
<dbReference type="SMART" id="SM00342">
    <property type="entry name" value="HTH_ARAC"/>
    <property type="match status" value="1"/>
</dbReference>
<dbReference type="Gene3D" id="1.10.10.60">
    <property type="entry name" value="Homeodomain-like"/>
    <property type="match status" value="1"/>
</dbReference>
<keyword evidence="3" id="KW-0804">Transcription</keyword>
<dbReference type="EMBL" id="WMBB01000006">
    <property type="protein sequence ID" value="MTE13940.1"/>
    <property type="molecule type" value="Genomic_DNA"/>
</dbReference>
<keyword evidence="1" id="KW-0805">Transcription regulation</keyword>
<comment type="caution">
    <text evidence="5">The sequence shown here is derived from an EMBL/GenBank/DDBJ whole genome shotgun (WGS) entry which is preliminary data.</text>
</comment>
<dbReference type="GO" id="GO:0003700">
    <property type="term" value="F:DNA-binding transcription factor activity"/>
    <property type="evidence" value="ECO:0007669"/>
    <property type="project" value="InterPro"/>
</dbReference>
<gene>
    <name evidence="5" type="ORF">GLP40_14330</name>
</gene>
<reference evidence="5 6" key="1">
    <citation type="submission" date="2019-11" db="EMBL/GenBank/DDBJ databases">
        <title>Nocardia sp. nov. CT2-14 isolated from soil.</title>
        <authorList>
            <person name="Kanchanasin P."/>
            <person name="Tanasupawat S."/>
            <person name="Yuki M."/>
            <person name="Kudo T."/>
        </authorList>
    </citation>
    <scope>NUCLEOTIDE SEQUENCE [LARGE SCALE GENOMIC DNA]</scope>
    <source>
        <strain evidence="5 6">CT2-14</strain>
    </source>
</reference>
<dbReference type="PANTHER" id="PTHR46796">
    <property type="entry name" value="HTH-TYPE TRANSCRIPTIONAL ACTIVATOR RHAS-RELATED"/>
    <property type="match status" value="1"/>
</dbReference>
<evidence type="ECO:0000256" key="2">
    <source>
        <dbReference type="ARBA" id="ARBA00023125"/>
    </source>
</evidence>
<dbReference type="AlphaFoldDB" id="A0A6I3KZH6"/>
<accession>A0A6I3KZH6</accession>
<evidence type="ECO:0000256" key="3">
    <source>
        <dbReference type="ARBA" id="ARBA00023163"/>
    </source>
</evidence>
<evidence type="ECO:0000313" key="6">
    <source>
        <dbReference type="Proteomes" id="UP000432464"/>
    </source>
</evidence>
<dbReference type="GO" id="GO:0043565">
    <property type="term" value="F:sequence-specific DNA binding"/>
    <property type="evidence" value="ECO:0007669"/>
    <property type="project" value="InterPro"/>
</dbReference>
<proteinExistence type="predicted"/>
<keyword evidence="2" id="KW-0238">DNA-binding</keyword>
<dbReference type="PROSITE" id="PS01124">
    <property type="entry name" value="HTH_ARAC_FAMILY_2"/>
    <property type="match status" value="1"/>
</dbReference>
<feature type="domain" description="HTH araC/xylS-type" evidence="4">
    <location>
        <begin position="135"/>
        <end position="235"/>
    </location>
</feature>
<evidence type="ECO:0000313" key="5">
    <source>
        <dbReference type="EMBL" id="MTE13940.1"/>
    </source>
</evidence>
<dbReference type="PANTHER" id="PTHR46796:SF15">
    <property type="entry name" value="BLL1074 PROTEIN"/>
    <property type="match status" value="1"/>
</dbReference>
<dbReference type="Pfam" id="PF12833">
    <property type="entry name" value="HTH_18"/>
    <property type="match status" value="1"/>
</dbReference>
<protein>
    <submittedName>
        <fullName evidence="5">Helix-turn-helix domain-containing protein</fullName>
    </submittedName>
</protein>
<dbReference type="Proteomes" id="UP000432464">
    <property type="component" value="Unassembled WGS sequence"/>
</dbReference>
<sequence>MAGFRDHGLKPVDQLALPHPAVTLLLEFGPRSALIDDAAGQWHGSLVAGLGTGTRRVRGEQIECVQIRLSPLIAASMLGVSLPELSDSVVPLDAVWGREAGWIREQLAETHSWTERFAIVEALLTHRGACRPSVDPELTWAWRRIRSGHGLVRIDALADEIGWTRKRLWSRFHTQFGLPPKRAATLIRFDHAVHRLAAGADPARVAAETGYADQSHLHREIVAFTGITPHAVADESWLAVDDIAWPTTPQHPR</sequence>
<evidence type="ECO:0000256" key="1">
    <source>
        <dbReference type="ARBA" id="ARBA00023015"/>
    </source>
</evidence>
<organism evidence="5 6">
    <name type="scientific">Nocardia aurantiaca</name>
    <dbReference type="NCBI Taxonomy" id="2675850"/>
    <lineage>
        <taxon>Bacteria</taxon>
        <taxon>Bacillati</taxon>
        <taxon>Actinomycetota</taxon>
        <taxon>Actinomycetes</taxon>
        <taxon>Mycobacteriales</taxon>
        <taxon>Nocardiaceae</taxon>
        <taxon>Nocardia</taxon>
    </lineage>
</organism>
<evidence type="ECO:0000259" key="4">
    <source>
        <dbReference type="PROSITE" id="PS01124"/>
    </source>
</evidence>
<keyword evidence="6" id="KW-1185">Reference proteome</keyword>
<dbReference type="InterPro" id="IPR018060">
    <property type="entry name" value="HTH_AraC"/>
</dbReference>